<feature type="active site" evidence="5">
    <location>
        <position position="312"/>
    </location>
</feature>
<keyword evidence="10" id="KW-1185">Reference proteome</keyword>
<feature type="active site" evidence="5">
    <location>
        <position position="129"/>
    </location>
</feature>
<keyword evidence="3 6" id="KW-0064">Aspartyl protease</keyword>
<dbReference type="InterPro" id="IPR001461">
    <property type="entry name" value="Aspartic_peptidase_A1"/>
</dbReference>
<dbReference type="PANTHER" id="PTHR47966:SF2">
    <property type="entry name" value="ASPERGILLOPEPSIN-1-RELATED"/>
    <property type="match status" value="1"/>
</dbReference>
<feature type="domain" description="Peptidase A1" evidence="8">
    <location>
        <begin position="111"/>
        <end position="418"/>
    </location>
</feature>
<dbReference type="PROSITE" id="PS51767">
    <property type="entry name" value="PEPTIDASE_A1"/>
    <property type="match status" value="1"/>
</dbReference>
<dbReference type="GO" id="GO:0006508">
    <property type="term" value="P:proteolysis"/>
    <property type="evidence" value="ECO:0007669"/>
    <property type="project" value="UniProtKB-KW"/>
</dbReference>
<protein>
    <submittedName>
        <fullName evidence="9">Aspartic proteinase</fullName>
    </submittedName>
</protein>
<dbReference type="PANTHER" id="PTHR47966">
    <property type="entry name" value="BETA-SITE APP-CLEAVING ENZYME, ISOFORM A-RELATED"/>
    <property type="match status" value="1"/>
</dbReference>
<dbReference type="Pfam" id="PF00026">
    <property type="entry name" value="Asp"/>
    <property type="match status" value="1"/>
</dbReference>
<reference evidence="9 10" key="1">
    <citation type="journal article" date="2014" name="Proc. Natl. Acad. Sci. U.S.A.">
        <title>Trajectory and genomic determinants of fungal-pathogen speciation and host adaptation.</title>
        <authorList>
            <person name="Hu X."/>
            <person name="Xiao G."/>
            <person name="Zheng P."/>
            <person name="Shang Y."/>
            <person name="Su Y."/>
            <person name="Zhang X."/>
            <person name="Liu X."/>
            <person name="Zhan S."/>
            <person name="St Leger R.J."/>
            <person name="Wang C."/>
        </authorList>
    </citation>
    <scope>NUCLEOTIDE SEQUENCE [LARGE SCALE GENOMIC DNA]</scope>
    <source>
        <strain evidence="9 10">ARSEF 1941</strain>
    </source>
</reference>
<gene>
    <name evidence="9" type="ORF">MAM_02580</name>
</gene>
<dbReference type="InterPro" id="IPR033121">
    <property type="entry name" value="PEPTIDASE_A1"/>
</dbReference>
<keyword evidence="7" id="KW-0732">Signal</keyword>
<keyword evidence="2 6" id="KW-0645">Protease</keyword>
<dbReference type="PRINTS" id="PR00792">
    <property type="entry name" value="PEPSIN"/>
</dbReference>
<sequence>MKATLAAVVLAILADGAAVGERTNAAPQEGAPRTNGTSFSLNQVRNQDFQGHNGAVAFLRAHFKYADSLPDHLSKLVQDTPDFRLKAGWSGQGGQTGSVLASPSFLVDTEYSVIVKIGSPPQKIPMNLDTGSSDFWVFSTETDKALVRGQVLYDANRSFTSHFLTGQSWKIKYGDNTTASGYVYTDRVEIGGTHVNAQAVQVAVNVSKALTKDDFVCGILGMANSAANTVRPTRQLTYIDNIKNDLARPLFTADLRSQAPGTYNFGFIDHSAYIDDIAYTPIERSFPLWMIKTTGHKVGTYHGNEAVEAIVDTGTSLLLLPESVVSSYYARVPGSSVDPFLGMVVVPCNAKLPDFYLKIGSYRGRVPGSYMNYGPLDPQRCYGGLQSSRALPFSVIGDVFLKAQFAVFDYGNARVGFANKRLYV</sequence>
<evidence type="ECO:0000256" key="1">
    <source>
        <dbReference type="ARBA" id="ARBA00007447"/>
    </source>
</evidence>
<evidence type="ECO:0000259" key="8">
    <source>
        <dbReference type="PROSITE" id="PS51767"/>
    </source>
</evidence>
<dbReference type="OrthoDB" id="2747330at2759"/>
<dbReference type="AlphaFoldDB" id="A0A0B2X1X0"/>
<accession>A0A0B2X1X0</accession>
<evidence type="ECO:0000256" key="2">
    <source>
        <dbReference type="ARBA" id="ARBA00022670"/>
    </source>
</evidence>
<dbReference type="CDD" id="cd06097">
    <property type="entry name" value="Aspergillopepsin_like"/>
    <property type="match status" value="1"/>
</dbReference>
<evidence type="ECO:0000256" key="4">
    <source>
        <dbReference type="ARBA" id="ARBA00022801"/>
    </source>
</evidence>
<comment type="caution">
    <text evidence="9">The sequence shown here is derived from an EMBL/GenBank/DDBJ whole genome shotgun (WGS) entry which is preliminary data.</text>
</comment>
<dbReference type="EMBL" id="AZHE01000004">
    <property type="protein sequence ID" value="KHN99727.1"/>
    <property type="molecule type" value="Genomic_DNA"/>
</dbReference>
<dbReference type="Gene3D" id="2.40.70.10">
    <property type="entry name" value="Acid Proteases"/>
    <property type="match status" value="2"/>
</dbReference>
<feature type="signal peptide" evidence="7">
    <location>
        <begin position="1"/>
        <end position="20"/>
    </location>
</feature>
<dbReference type="RefSeq" id="XP_040680793.1">
    <property type="nucleotide sequence ID" value="XM_040821379.1"/>
</dbReference>
<dbReference type="Proteomes" id="UP000030816">
    <property type="component" value="Unassembled WGS sequence"/>
</dbReference>
<comment type="similarity">
    <text evidence="1 6">Belongs to the peptidase A1 family.</text>
</comment>
<dbReference type="FunFam" id="2.40.70.10:FF:000026">
    <property type="entry name" value="Endothiapepsin"/>
    <property type="match status" value="1"/>
</dbReference>
<dbReference type="InterPro" id="IPR034163">
    <property type="entry name" value="Aspergillopepsin-like_cat_dom"/>
</dbReference>
<keyword evidence="4 6" id="KW-0378">Hydrolase</keyword>
<evidence type="ECO:0000256" key="6">
    <source>
        <dbReference type="RuleBase" id="RU000454"/>
    </source>
</evidence>
<evidence type="ECO:0000256" key="5">
    <source>
        <dbReference type="PIRSR" id="PIRSR601461-1"/>
    </source>
</evidence>
<name>A0A0B2X1X0_METAS</name>
<dbReference type="GO" id="GO:0004190">
    <property type="term" value="F:aspartic-type endopeptidase activity"/>
    <property type="evidence" value="ECO:0007669"/>
    <property type="project" value="UniProtKB-KW"/>
</dbReference>
<dbReference type="HOGENOM" id="CLU_013253_0_3_1"/>
<dbReference type="InterPro" id="IPR001969">
    <property type="entry name" value="Aspartic_peptidase_AS"/>
</dbReference>
<dbReference type="STRING" id="1081103.A0A0B2X1X0"/>
<dbReference type="GeneID" id="63737035"/>
<feature type="chain" id="PRO_5002096897" evidence="7">
    <location>
        <begin position="21"/>
        <end position="424"/>
    </location>
</feature>
<proteinExistence type="inferred from homology"/>
<organism evidence="9 10">
    <name type="scientific">Metarhizium album (strain ARSEF 1941)</name>
    <dbReference type="NCBI Taxonomy" id="1081103"/>
    <lineage>
        <taxon>Eukaryota</taxon>
        <taxon>Fungi</taxon>
        <taxon>Dikarya</taxon>
        <taxon>Ascomycota</taxon>
        <taxon>Pezizomycotina</taxon>
        <taxon>Sordariomycetes</taxon>
        <taxon>Hypocreomycetidae</taxon>
        <taxon>Hypocreales</taxon>
        <taxon>Clavicipitaceae</taxon>
        <taxon>Metarhizium</taxon>
    </lineage>
</organism>
<dbReference type="InterPro" id="IPR021109">
    <property type="entry name" value="Peptidase_aspartic_dom_sf"/>
</dbReference>
<evidence type="ECO:0000313" key="9">
    <source>
        <dbReference type="EMBL" id="KHN99727.1"/>
    </source>
</evidence>
<dbReference type="PROSITE" id="PS00141">
    <property type="entry name" value="ASP_PROTEASE"/>
    <property type="match status" value="2"/>
</dbReference>
<evidence type="ECO:0000256" key="7">
    <source>
        <dbReference type="SAM" id="SignalP"/>
    </source>
</evidence>
<dbReference type="SUPFAM" id="SSF50630">
    <property type="entry name" value="Acid proteases"/>
    <property type="match status" value="1"/>
</dbReference>
<evidence type="ECO:0000256" key="3">
    <source>
        <dbReference type="ARBA" id="ARBA00022750"/>
    </source>
</evidence>
<evidence type="ECO:0000313" key="10">
    <source>
        <dbReference type="Proteomes" id="UP000030816"/>
    </source>
</evidence>